<evidence type="ECO:0000313" key="3">
    <source>
        <dbReference type="EMBL" id="AIX23738.1"/>
    </source>
</evidence>
<dbReference type="EMBL" id="KJ019026">
    <property type="protein sequence ID" value="AIX14238.1"/>
    <property type="molecule type" value="Genomic_DNA"/>
</dbReference>
<dbReference type="Proteomes" id="UP000185407">
    <property type="component" value="Segment"/>
</dbReference>
<protein>
    <submittedName>
        <fullName evidence="1">Uncharacterized protein</fullName>
    </submittedName>
</protein>
<dbReference type="EMBL" id="KJ019088">
    <property type="protein sequence ID" value="AIX28188.1"/>
    <property type="molecule type" value="Genomic_DNA"/>
</dbReference>
<gene>
    <name evidence="5" type="ORF">Syn7803C33_52</name>
    <name evidence="1" type="ORF">Syn7803C42_53</name>
    <name evidence="2" type="ORF">Syn7803C47_54</name>
    <name evidence="3" type="ORF">Syn7803US102_53</name>
    <name evidence="4" type="ORF">Syn7803US1_52</name>
</gene>
<accession>A0A0E3EL16</accession>
<evidence type="ECO:0000313" key="6">
    <source>
        <dbReference type="Proteomes" id="UP000185393"/>
    </source>
</evidence>
<evidence type="ECO:0000313" key="2">
    <source>
        <dbReference type="EMBL" id="AIX15103.1"/>
    </source>
</evidence>
<sequence length="68" mass="7412">MLFKGPNGRICSTLSGSEILAQSNTDEFIENTKIVAEKTGSMDLWREMFGDDDGIGQDSAFMDDNFGG</sequence>
<evidence type="ECO:0000313" key="7">
    <source>
        <dbReference type="Proteomes" id="UP000185396"/>
    </source>
</evidence>
<proteinExistence type="predicted"/>
<dbReference type="Proteomes" id="UP000185393">
    <property type="component" value="Segment"/>
</dbReference>
<evidence type="ECO:0000313" key="1">
    <source>
        <dbReference type="EMBL" id="AIX14238.1"/>
    </source>
</evidence>
<dbReference type="EMBL" id="KJ019068">
    <property type="protein sequence ID" value="AIX23738.1"/>
    <property type="molecule type" value="Genomic_DNA"/>
</dbReference>
<dbReference type="EMBL" id="KJ019158">
    <property type="protein sequence ID" value="AIX45395.1"/>
    <property type="molecule type" value="Genomic_DNA"/>
</dbReference>
<dbReference type="Proteomes" id="UP000185400">
    <property type="component" value="Segment"/>
</dbReference>
<evidence type="ECO:0000313" key="4">
    <source>
        <dbReference type="EMBL" id="AIX28188.1"/>
    </source>
</evidence>
<name>A0A0E3EL16_9CAUD</name>
<dbReference type="Proteomes" id="UP000185401">
    <property type="component" value="Segment"/>
</dbReference>
<organism evidence="1 7">
    <name type="scientific">Synechococcus phage ACG-2014a</name>
    <dbReference type="NCBI Taxonomy" id="1493507"/>
    <lineage>
        <taxon>Viruses</taxon>
        <taxon>Duplodnaviria</taxon>
        <taxon>Heunggongvirae</taxon>
        <taxon>Uroviricota</taxon>
        <taxon>Caudoviricetes</taxon>
        <taxon>Pantevenvirales</taxon>
        <taxon>Kyanoviridae</taxon>
        <taxon>Acionnavirus</taxon>
        <taxon>Acionnavirus monteraybay</taxon>
    </lineage>
</organism>
<dbReference type="EMBL" id="KJ019030">
    <property type="protein sequence ID" value="AIX15103.1"/>
    <property type="molecule type" value="Genomic_DNA"/>
</dbReference>
<reference evidence="6 7" key="1">
    <citation type="submission" date="2013-12" db="EMBL/GenBank/DDBJ databases">
        <title>Ecological redundancy of diverse viral populations within a natural community.</title>
        <authorList>
            <person name="Gregory A.C."/>
            <person name="LaButti K."/>
            <person name="Copeland A."/>
            <person name="Woyke T."/>
            <person name="Sullivan M.B."/>
        </authorList>
    </citation>
    <scope>NUCLEOTIDE SEQUENCE [LARGE SCALE GENOMIC DNA]</scope>
    <source>
        <strain evidence="5">Syn7803C33</strain>
        <strain evidence="1">Syn7803C42</strain>
        <strain evidence="2">Syn7803C47</strain>
        <strain evidence="4">Syn7803US1</strain>
        <strain evidence="3">Syn7803US102</strain>
    </source>
</reference>
<evidence type="ECO:0000313" key="5">
    <source>
        <dbReference type="EMBL" id="AIX45395.1"/>
    </source>
</evidence>
<dbReference type="Proteomes" id="UP000185396">
    <property type="component" value="Segment"/>
</dbReference>